<protein>
    <submittedName>
        <fullName evidence="3">GNAT family N-acetyltransferase</fullName>
    </submittedName>
</protein>
<feature type="domain" description="N-acetyltransferase" evidence="1">
    <location>
        <begin position="1"/>
        <end position="94"/>
    </location>
</feature>
<accession>A0ABN1NJ32</accession>
<evidence type="ECO:0000313" key="3">
    <source>
        <dbReference type="EMBL" id="GAA0909024.1"/>
    </source>
</evidence>
<evidence type="ECO:0000313" key="4">
    <source>
        <dbReference type="Proteomes" id="UP001499967"/>
    </source>
</evidence>
<dbReference type="InterPro" id="IPR016181">
    <property type="entry name" value="Acyl_CoA_acyltransferase"/>
</dbReference>
<dbReference type="InterPro" id="IPR045057">
    <property type="entry name" value="Gcn5-rel_NAT"/>
</dbReference>
<feature type="domain" description="N-acetyltransferase" evidence="2">
    <location>
        <begin position="4"/>
        <end position="91"/>
    </location>
</feature>
<dbReference type="InterPro" id="IPR031165">
    <property type="entry name" value="GNAT_YJDJ"/>
</dbReference>
<dbReference type="CDD" id="cd04301">
    <property type="entry name" value="NAT_SF"/>
    <property type="match status" value="1"/>
</dbReference>
<keyword evidence="4" id="KW-1185">Reference proteome</keyword>
<dbReference type="PANTHER" id="PTHR31435:SF10">
    <property type="entry name" value="BSR4717 PROTEIN"/>
    <property type="match status" value="1"/>
</dbReference>
<reference evidence="3 4" key="1">
    <citation type="journal article" date="2019" name="Int. J. Syst. Evol. Microbiol.">
        <title>The Global Catalogue of Microorganisms (GCM) 10K type strain sequencing project: providing services to taxonomists for standard genome sequencing and annotation.</title>
        <authorList>
            <consortium name="The Broad Institute Genomics Platform"/>
            <consortium name="The Broad Institute Genome Sequencing Center for Infectious Disease"/>
            <person name="Wu L."/>
            <person name="Ma J."/>
        </authorList>
    </citation>
    <scope>NUCLEOTIDE SEQUENCE [LARGE SCALE GENOMIC DNA]</scope>
    <source>
        <strain evidence="3 4">JCM 11117</strain>
    </source>
</reference>
<dbReference type="InterPro" id="IPR000182">
    <property type="entry name" value="GNAT_dom"/>
</dbReference>
<dbReference type="PANTHER" id="PTHR31435">
    <property type="entry name" value="PROTEIN NATD1"/>
    <property type="match status" value="1"/>
</dbReference>
<dbReference type="Proteomes" id="UP001499967">
    <property type="component" value="Unassembled WGS sequence"/>
</dbReference>
<name>A0ABN1NJ32_9PSEU</name>
<dbReference type="RefSeq" id="WP_343946985.1">
    <property type="nucleotide sequence ID" value="NZ_BAAAHP010000333.1"/>
</dbReference>
<gene>
    <name evidence="3" type="ORF">GCM10009559_78680</name>
</gene>
<dbReference type="EMBL" id="BAAAHP010000333">
    <property type="protein sequence ID" value="GAA0909024.1"/>
    <property type="molecule type" value="Genomic_DNA"/>
</dbReference>
<comment type="caution">
    <text evidence="3">The sequence shown here is derived from an EMBL/GenBank/DDBJ whole genome shotgun (WGS) entry which is preliminary data.</text>
</comment>
<dbReference type="Gene3D" id="3.40.630.30">
    <property type="match status" value="1"/>
</dbReference>
<proteinExistence type="predicted"/>
<dbReference type="PROSITE" id="PS51186">
    <property type="entry name" value="GNAT"/>
    <property type="match status" value="1"/>
</dbReference>
<dbReference type="SUPFAM" id="SSF55729">
    <property type="entry name" value="Acyl-CoA N-acyltransferases (Nat)"/>
    <property type="match status" value="1"/>
</dbReference>
<sequence length="94" mass="10373">MDVTDAPDQRRYEARIDGELAGFTQYRASDRIVTFLHTEVQPGFEGKGVGSALVRGALDDVRAQGKKVRPVCEFVKGYIEKHPDDYGDLVDSAA</sequence>
<dbReference type="PROSITE" id="PS51729">
    <property type="entry name" value="GNAT_YJDJ"/>
    <property type="match status" value="1"/>
</dbReference>
<dbReference type="Pfam" id="PF14542">
    <property type="entry name" value="Acetyltransf_CG"/>
    <property type="match status" value="1"/>
</dbReference>
<evidence type="ECO:0000259" key="1">
    <source>
        <dbReference type="PROSITE" id="PS51186"/>
    </source>
</evidence>
<evidence type="ECO:0000259" key="2">
    <source>
        <dbReference type="PROSITE" id="PS51729"/>
    </source>
</evidence>
<organism evidence="3 4">
    <name type="scientific">Pseudonocardia zijingensis</name>
    <dbReference type="NCBI Taxonomy" id="153376"/>
    <lineage>
        <taxon>Bacteria</taxon>
        <taxon>Bacillati</taxon>
        <taxon>Actinomycetota</taxon>
        <taxon>Actinomycetes</taxon>
        <taxon>Pseudonocardiales</taxon>
        <taxon>Pseudonocardiaceae</taxon>
        <taxon>Pseudonocardia</taxon>
    </lineage>
</organism>